<evidence type="ECO:0000313" key="6">
    <source>
        <dbReference type="EMBL" id="ESP92805.1"/>
    </source>
</evidence>
<dbReference type="PATRIC" id="fig|1353533.3.peg.2949"/>
<dbReference type="InterPro" id="IPR009057">
    <property type="entry name" value="Homeodomain-like_sf"/>
</dbReference>
<dbReference type="SUPFAM" id="SSF46689">
    <property type="entry name" value="Homeodomain-like"/>
    <property type="match status" value="1"/>
</dbReference>
<proteinExistence type="predicted"/>
<comment type="caution">
    <text evidence="6">The sequence shown here is derived from an EMBL/GenBank/DDBJ whole genome shotgun (WGS) entry which is preliminary data.</text>
</comment>
<accession>V4HPT1</accession>
<keyword evidence="1" id="KW-0805">Transcription regulation</keyword>
<evidence type="ECO:0000313" key="7">
    <source>
        <dbReference type="Proteomes" id="UP000017820"/>
    </source>
</evidence>
<dbReference type="EMBL" id="AUSV01000044">
    <property type="protein sequence ID" value="ESP92805.1"/>
    <property type="molecule type" value="Genomic_DNA"/>
</dbReference>
<dbReference type="SUPFAM" id="SSF48498">
    <property type="entry name" value="Tetracyclin repressor-like, C-terminal domain"/>
    <property type="match status" value="1"/>
</dbReference>
<organism evidence="6 7">
    <name type="scientific">Pseudoalteromonas luteoviolacea (strain 2ta16)</name>
    <dbReference type="NCBI Taxonomy" id="1353533"/>
    <lineage>
        <taxon>Bacteria</taxon>
        <taxon>Pseudomonadati</taxon>
        <taxon>Pseudomonadota</taxon>
        <taxon>Gammaproteobacteria</taxon>
        <taxon>Alteromonadales</taxon>
        <taxon>Pseudoalteromonadaceae</taxon>
        <taxon>Pseudoalteromonas</taxon>
    </lineage>
</organism>
<feature type="domain" description="HTH tetR-type" evidence="5">
    <location>
        <begin position="5"/>
        <end position="65"/>
    </location>
</feature>
<keyword evidence="3" id="KW-0804">Transcription</keyword>
<evidence type="ECO:0000256" key="2">
    <source>
        <dbReference type="ARBA" id="ARBA00023125"/>
    </source>
</evidence>
<dbReference type="GO" id="GO:0003677">
    <property type="term" value="F:DNA binding"/>
    <property type="evidence" value="ECO:0007669"/>
    <property type="project" value="UniProtKB-UniRule"/>
</dbReference>
<dbReference type="PROSITE" id="PS50977">
    <property type="entry name" value="HTH_TETR_2"/>
    <property type="match status" value="1"/>
</dbReference>
<dbReference type="Gene3D" id="1.10.10.60">
    <property type="entry name" value="Homeodomain-like"/>
    <property type="match status" value="1"/>
</dbReference>
<sequence length="184" mass="20258">MSKKEQTHQRILESMHKTFRQYGYDGAGVNGLASGAGVTSGAFYAHFGSKPKAFREVVTGGVRQTEQAIQHFQDIHAQQWLDEFVAFYLGEKRCSELSDSCALQSLTPEVLRSGEETREVFQNELTKVVETFDQGKDMLDGDNDTNVWATLAMLIGGVTLARAVKDPALADEIADAVQQAVKKV</sequence>
<gene>
    <name evidence="6" type="ORF">PL2TA16_04003</name>
</gene>
<dbReference type="AlphaFoldDB" id="V4HPT1"/>
<dbReference type="InterPro" id="IPR036271">
    <property type="entry name" value="Tet_transcr_reg_TetR-rel_C_sf"/>
</dbReference>
<evidence type="ECO:0000256" key="3">
    <source>
        <dbReference type="ARBA" id="ARBA00023163"/>
    </source>
</evidence>
<dbReference type="PANTHER" id="PTHR47506:SF7">
    <property type="entry name" value="TRANSCRIPTIONAL REGULATORY PROTEIN"/>
    <property type="match status" value="1"/>
</dbReference>
<name>V4HPT1_PSEL2</name>
<keyword evidence="2 4" id="KW-0238">DNA-binding</keyword>
<dbReference type="RefSeq" id="WP_023399834.1">
    <property type="nucleotide sequence ID" value="NZ_AUSV01000044.1"/>
</dbReference>
<feature type="DNA-binding region" description="H-T-H motif" evidence="4">
    <location>
        <begin position="28"/>
        <end position="47"/>
    </location>
</feature>
<dbReference type="InterPro" id="IPR001647">
    <property type="entry name" value="HTH_TetR"/>
</dbReference>
<dbReference type="Gene3D" id="1.10.357.10">
    <property type="entry name" value="Tetracycline Repressor, domain 2"/>
    <property type="match status" value="1"/>
</dbReference>
<reference evidence="6 7" key="1">
    <citation type="submission" date="2013-07" db="EMBL/GenBank/DDBJ databases">
        <title>Draft genome sequence of Pseudoalteromonas luteoviolacea 2ta16.</title>
        <authorList>
            <person name="Allen E.E."/>
            <person name="Azam F."/>
            <person name="Podell S."/>
        </authorList>
    </citation>
    <scope>NUCLEOTIDE SEQUENCE [LARGE SCALE GENOMIC DNA]</scope>
    <source>
        <strain evidence="6 7">2ta16</strain>
    </source>
</reference>
<evidence type="ECO:0000256" key="1">
    <source>
        <dbReference type="ARBA" id="ARBA00023015"/>
    </source>
</evidence>
<dbReference type="Pfam" id="PF00440">
    <property type="entry name" value="TetR_N"/>
    <property type="match status" value="1"/>
</dbReference>
<dbReference type="PANTHER" id="PTHR47506">
    <property type="entry name" value="TRANSCRIPTIONAL REGULATORY PROTEIN"/>
    <property type="match status" value="1"/>
</dbReference>
<protein>
    <submittedName>
        <fullName evidence="6">Transcriptional regulator</fullName>
    </submittedName>
</protein>
<evidence type="ECO:0000256" key="4">
    <source>
        <dbReference type="PROSITE-ProRule" id="PRU00335"/>
    </source>
</evidence>
<dbReference type="PRINTS" id="PR00455">
    <property type="entry name" value="HTHTETR"/>
</dbReference>
<dbReference type="Proteomes" id="UP000017820">
    <property type="component" value="Unassembled WGS sequence"/>
</dbReference>
<evidence type="ECO:0000259" key="5">
    <source>
        <dbReference type="PROSITE" id="PS50977"/>
    </source>
</evidence>